<dbReference type="RefSeq" id="WP_307238723.1">
    <property type="nucleotide sequence ID" value="NZ_JAUSQZ010000001.1"/>
</dbReference>
<protein>
    <submittedName>
        <fullName evidence="1">Uncharacterized protein</fullName>
    </submittedName>
</protein>
<sequence length="57" mass="6551">MTDPDFALTIVYRDLPARLPEHEVISSNIARCSDGRHAAMEYVRFTDGSEAFLDYTW</sequence>
<accession>A0ABT9NXP9</accession>
<organism evidence="1 2">
    <name type="scientific">Kineosporia succinea</name>
    <dbReference type="NCBI Taxonomy" id="84632"/>
    <lineage>
        <taxon>Bacteria</taxon>
        <taxon>Bacillati</taxon>
        <taxon>Actinomycetota</taxon>
        <taxon>Actinomycetes</taxon>
        <taxon>Kineosporiales</taxon>
        <taxon>Kineosporiaceae</taxon>
        <taxon>Kineosporia</taxon>
    </lineage>
</organism>
<dbReference type="EMBL" id="JAUSQZ010000001">
    <property type="protein sequence ID" value="MDP9825191.1"/>
    <property type="molecule type" value="Genomic_DNA"/>
</dbReference>
<name>A0ABT9NXP9_9ACTN</name>
<proteinExistence type="predicted"/>
<evidence type="ECO:0000313" key="1">
    <source>
        <dbReference type="EMBL" id="MDP9825191.1"/>
    </source>
</evidence>
<keyword evidence="2" id="KW-1185">Reference proteome</keyword>
<reference evidence="1 2" key="1">
    <citation type="submission" date="2023-07" db="EMBL/GenBank/DDBJ databases">
        <title>Sequencing the genomes of 1000 actinobacteria strains.</title>
        <authorList>
            <person name="Klenk H.-P."/>
        </authorList>
    </citation>
    <scope>NUCLEOTIDE SEQUENCE [LARGE SCALE GENOMIC DNA]</scope>
    <source>
        <strain evidence="1 2">DSM 44388</strain>
    </source>
</reference>
<evidence type="ECO:0000313" key="2">
    <source>
        <dbReference type="Proteomes" id="UP001235712"/>
    </source>
</evidence>
<gene>
    <name evidence="1" type="ORF">J2S57_000940</name>
</gene>
<comment type="caution">
    <text evidence="1">The sequence shown here is derived from an EMBL/GenBank/DDBJ whole genome shotgun (WGS) entry which is preliminary data.</text>
</comment>
<dbReference type="Proteomes" id="UP001235712">
    <property type="component" value="Unassembled WGS sequence"/>
</dbReference>